<proteinExistence type="predicted"/>
<dbReference type="Proteomes" id="UP000243588">
    <property type="component" value="Unassembled WGS sequence"/>
</dbReference>
<evidence type="ECO:0000313" key="2">
    <source>
        <dbReference type="Proteomes" id="UP000243588"/>
    </source>
</evidence>
<name>A0A1G8FAJ8_9FLAO</name>
<dbReference type="AlphaFoldDB" id="A0A1G8FAJ8"/>
<dbReference type="EMBL" id="FNDQ01000015">
    <property type="protein sequence ID" value="SDH78999.1"/>
    <property type="molecule type" value="Genomic_DNA"/>
</dbReference>
<reference evidence="2" key="1">
    <citation type="submission" date="2016-10" db="EMBL/GenBank/DDBJ databases">
        <authorList>
            <person name="Varghese N."/>
            <person name="Submissions S."/>
        </authorList>
    </citation>
    <scope>NUCLEOTIDE SEQUENCE [LARGE SCALE GENOMIC DNA]</scope>
    <source>
        <strain evidence="2">DSM 23313</strain>
    </source>
</reference>
<keyword evidence="2" id="KW-1185">Reference proteome</keyword>
<protein>
    <submittedName>
        <fullName evidence="1">Uncharacterized protein</fullName>
    </submittedName>
</protein>
<organism evidence="1 2">
    <name type="scientific">Myroides phaeus</name>
    <dbReference type="NCBI Taxonomy" id="702745"/>
    <lineage>
        <taxon>Bacteria</taxon>
        <taxon>Pseudomonadati</taxon>
        <taxon>Bacteroidota</taxon>
        <taxon>Flavobacteriia</taxon>
        <taxon>Flavobacteriales</taxon>
        <taxon>Flavobacteriaceae</taxon>
        <taxon>Myroides</taxon>
    </lineage>
</organism>
<dbReference type="STRING" id="702745.SAMN05421818_11544"/>
<accession>A0A1G8FAJ8</accession>
<gene>
    <name evidence="1" type="ORF">SAMN05421818_11544</name>
</gene>
<sequence length="107" mass="12291">MKPVFPILDFVVNYDAIQELCINKDKPELECNGSCHLKSELAKTAQDDNPFSAKKTFQLQLEVLFFNPYEWDSPVIPTIPFATKVTDSYQIAYTYLPTFDFIKPPHA</sequence>
<evidence type="ECO:0000313" key="1">
    <source>
        <dbReference type="EMBL" id="SDH78999.1"/>
    </source>
</evidence>
<dbReference type="RefSeq" id="WP_143021884.1">
    <property type="nucleotide sequence ID" value="NZ_FNDQ01000015.1"/>
</dbReference>